<dbReference type="RefSeq" id="WP_307247942.1">
    <property type="nucleotide sequence ID" value="NZ_JAUSUZ010000001.1"/>
</dbReference>
<feature type="compositionally biased region" description="Pro residues" evidence="1">
    <location>
        <begin position="172"/>
        <end position="182"/>
    </location>
</feature>
<protein>
    <submittedName>
        <fullName evidence="3">Uncharacterized protein</fullName>
    </submittedName>
</protein>
<feature type="compositionally biased region" description="Low complexity" evidence="1">
    <location>
        <begin position="88"/>
        <end position="97"/>
    </location>
</feature>
<feature type="chain" id="PRO_5042054485" evidence="2">
    <location>
        <begin position="24"/>
        <end position="192"/>
    </location>
</feature>
<proteinExistence type="predicted"/>
<feature type="signal peptide" evidence="2">
    <location>
        <begin position="1"/>
        <end position="23"/>
    </location>
</feature>
<reference evidence="3 4" key="1">
    <citation type="submission" date="2023-07" db="EMBL/GenBank/DDBJ databases">
        <title>Sequencing the genomes of 1000 actinobacteria strains.</title>
        <authorList>
            <person name="Klenk H.-P."/>
        </authorList>
    </citation>
    <scope>NUCLEOTIDE SEQUENCE [LARGE SCALE GENOMIC DNA]</scope>
    <source>
        <strain evidence="3 4">DSM 44709</strain>
    </source>
</reference>
<feature type="region of interest" description="Disordered" evidence="1">
    <location>
        <begin position="136"/>
        <end position="192"/>
    </location>
</feature>
<dbReference type="AlphaFoldDB" id="A0AAE3W868"/>
<evidence type="ECO:0000313" key="3">
    <source>
        <dbReference type="EMBL" id="MDQ0371289.1"/>
    </source>
</evidence>
<dbReference type="EMBL" id="JAUSUZ010000001">
    <property type="protein sequence ID" value="MDQ0371289.1"/>
    <property type="molecule type" value="Genomic_DNA"/>
</dbReference>
<name>A0AAE3W868_9ACTN</name>
<feature type="region of interest" description="Disordered" evidence="1">
    <location>
        <begin position="56"/>
        <end position="116"/>
    </location>
</feature>
<evidence type="ECO:0000256" key="1">
    <source>
        <dbReference type="SAM" id="MobiDB-lite"/>
    </source>
</evidence>
<keyword evidence="2" id="KW-0732">Signal</keyword>
<keyword evidence="4" id="KW-1185">Reference proteome</keyword>
<comment type="caution">
    <text evidence="3">The sequence shown here is derived from an EMBL/GenBank/DDBJ whole genome shotgun (WGS) entry which is preliminary data.</text>
</comment>
<evidence type="ECO:0000256" key="2">
    <source>
        <dbReference type="SAM" id="SignalP"/>
    </source>
</evidence>
<gene>
    <name evidence="3" type="ORF">J2S42_007958</name>
</gene>
<sequence>MVNCRRPAVRAGVLVLISIGLWACTGCTSTGPGGKSEAEVPARAHCTPLSGDPLPSMCSPHGRTTASASGRATVPEHVPAAPHDGRPTRGTGTPPRTDVTHDTGGTVPATVDEPVSPELMPEAPFSAWGVPAPWLPETGEPVPDAGEPVVPEHTAEPVPPVTEEPITRYEEPVPPEPEPVPSGAPVEAALDA</sequence>
<evidence type="ECO:0000313" key="4">
    <source>
        <dbReference type="Proteomes" id="UP001240236"/>
    </source>
</evidence>
<organism evidence="3 4">
    <name type="scientific">Catenuloplanes indicus</name>
    <dbReference type="NCBI Taxonomy" id="137267"/>
    <lineage>
        <taxon>Bacteria</taxon>
        <taxon>Bacillati</taxon>
        <taxon>Actinomycetota</taxon>
        <taxon>Actinomycetes</taxon>
        <taxon>Micromonosporales</taxon>
        <taxon>Micromonosporaceae</taxon>
        <taxon>Catenuloplanes</taxon>
    </lineage>
</organism>
<accession>A0AAE3W868</accession>
<dbReference type="Proteomes" id="UP001240236">
    <property type="component" value="Unassembled WGS sequence"/>
</dbReference>
<feature type="compositionally biased region" description="Low complexity" evidence="1">
    <location>
        <begin position="183"/>
        <end position="192"/>
    </location>
</feature>